<gene>
    <name evidence="1" type="ORF">ACFYTH_05965</name>
</gene>
<dbReference type="RefSeq" id="WP_387249628.1">
    <property type="nucleotide sequence ID" value="NZ_JBIALX010000002.1"/>
</dbReference>
<protein>
    <submittedName>
        <fullName evidence="1">Nitroreductase/quinone reductase family protein</fullName>
    </submittedName>
</protein>
<dbReference type="InterPro" id="IPR012349">
    <property type="entry name" value="Split_barrel_FMN-bd"/>
</dbReference>
<accession>A0ABW6NCU2</accession>
<comment type="caution">
    <text evidence="1">The sequence shown here is derived from an EMBL/GenBank/DDBJ whole genome shotgun (WGS) entry which is preliminary data.</text>
</comment>
<proteinExistence type="predicted"/>
<dbReference type="Pfam" id="PF04075">
    <property type="entry name" value="F420H2_quin_red"/>
    <property type="match status" value="1"/>
</dbReference>
<reference evidence="1 2" key="1">
    <citation type="submission" date="2024-10" db="EMBL/GenBank/DDBJ databases">
        <title>The Natural Products Discovery Center: Release of the First 8490 Sequenced Strains for Exploring Actinobacteria Biosynthetic Diversity.</title>
        <authorList>
            <person name="Kalkreuter E."/>
            <person name="Kautsar S.A."/>
            <person name="Yang D."/>
            <person name="Bader C.D."/>
            <person name="Teijaro C.N."/>
            <person name="Fluegel L."/>
            <person name="Davis C.M."/>
            <person name="Simpson J.R."/>
            <person name="Lauterbach L."/>
            <person name="Steele A.D."/>
            <person name="Gui C."/>
            <person name="Meng S."/>
            <person name="Li G."/>
            <person name="Viehrig K."/>
            <person name="Ye F."/>
            <person name="Su P."/>
            <person name="Kiefer A.F."/>
            <person name="Nichols A."/>
            <person name="Cepeda A.J."/>
            <person name="Yan W."/>
            <person name="Fan B."/>
            <person name="Jiang Y."/>
            <person name="Adhikari A."/>
            <person name="Zheng C.-J."/>
            <person name="Schuster L."/>
            <person name="Cowan T.M."/>
            <person name="Smanski M.J."/>
            <person name="Chevrette M.G."/>
            <person name="De Carvalho L.P.S."/>
            <person name="Shen B."/>
        </authorList>
    </citation>
    <scope>NUCLEOTIDE SEQUENCE [LARGE SCALE GENOMIC DNA]</scope>
    <source>
        <strain evidence="1 2">NPDC004550</strain>
    </source>
</reference>
<keyword evidence="2" id="KW-1185">Reference proteome</keyword>
<evidence type="ECO:0000313" key="1">
    <source>
        <dbReference type="EMBL" id="MFF0452898.1"/>
    </source>
</evidence>
<evidence type="ECO:0000313" key="2">
    <source>
        <dbReference type="Proteomes" id="UP001601521"/>
    </source>
</evidence>
<dbReference type="Proteomes" id="UP001601521">
    <property type="component" value="Unassembled WGS sequence"/>
</dbReference>
<dbReference type="InterPro" id="IPR004378">
    <property type="entry name" value="F420H2_quin_Rdtase"/>
</dbReference>
<organism evidence="1 2">
    <name type="scientific">Nocardia africana</name>
    <dbReference type="NCBI Taxonomy" id="134964"/>
    <lineage>
        <taxon>Bacteria</taxon>
        <taxon>Bacillati</taxon>
        <taxon>Actinomycetota</taxon>
        <taxon>Actinomycetes</taxon>
        <taxon>Mycobacteriales</taxon>
        <taxon>Nocardiaceae</taxon>
        <taxon>Nocardia</taxon>
    </lineage>
</organism>
<dbReference type="Gene3D" id="2.30.110.10">
    <property type="entry name" value="Electron Transport, Fmn-binding Protein, Chain A"/>
    <property type="match status" value="1"/>
</dbReference>
<sequence>MANTSPPLLHLDRNSTAADRTIEITTTGARTRRAHRQEIWFYRAFNTTYLTGRPGPRDWYANILANPHLTIHIHTPTPTDLSALGKPITDTTQRQQIFTTIIEDLLHSPNLPLDGPPPVLNEWVTHSPLVEVIATAQP</sequence>
<name>A0ABW6NCU2_9NOCA</name>
<dbReference type="EMBL" id="JBIALX010000002">
    <property type="protein sequence ID" value="MFF0452898.1"/>
    <property type="molecule type" value="Genomic_DNA"/>
</dbReference>